<evidence type="ECO:0000313" key="3">
    <source>
        <dbReference type="Proteomes" id="UP000238288"/>
    </source>
</evidence>
<gene>
    <name evidence="2" type="primary">phrB</name>
    <name evidence="2" type="ORF">PCAR9_A20757</name>
    <name evidence="1" type="ORF">PCARR_a0872</name>
</gene>
<dbReference type="InterPro" id="IPR036134">
    <property type="entry name" value="Crypto/Photolyase_FAD-like_sf"/>
</dbReference>
<keyword evidence="2" id="KW-0456">Lyase</keyword>
<dbReference type="AlphaFoldDB" id="A0A2K4X7M1"/>
<accession>A0A2K4X7M1</accession>
<keyword evidence="4" id="KW-1185">Reference proteome</keyword>
<name>A0A2K4X7M1_PSEVC</name>
<dbReference type="Gene3D" id="1.25.40.80">
    <property type="match status" value="1"/>
</dbReference>
<dbReference type="PANTHER" id="PTHR38657">
    <property type="entry name" value="SLR1343 PROTEIN"/>
    <property type="match status" value="1"/>
</dbReference>
<dbReference type="EC" id="4.1.99.13" evidence="2"/>
<dbReference type="PANTHER" id="PTHR38657:SF1">
    <property type="entry name" value="SLR1343 PROTEIN"/>
    <property type="match status" value="1"/>
</dbReference>
<organism evidence="2 3">
    <name type="scientific">Pseudoalteromonas carrageenovora IAM 12662</name>
    <dbReference type="NCBI Taxonomy" id="1314868"/>
    <lineage>
        <taxon>Bacteria</taxon>
        <taxon>Pseudomonadati</taxon>
        <taxon>Pseudomonadota</taxon>
        <taxon>Gammaproteobacteria</taxon>
        <taxon>Alteromonadales</taxon>
        <taxon>Pseudoalteromonadaceae</taxon>
        <taxon>Pseudoalteromonas</taxon>
    </lineage>
</organism>
<proteinExistence type="predicted"/>
<dbReference type="EMBL" id="AQGW01000018">
    <property type="protein sequence ID" value="MBE0382535.1"/>
    <property type="molecule type" value="Genomic_DNA"/>
</dbReference>
<dbReference type="OrthoDB" id="5288100at2"/>
<reference evidence="1 4" key="1">
    <citation type="submission" date="2015-06" db="EMBL/GenBank/DDBJ databases">
        <title>Genome sequence of Pseudoalteromonas carrageenovora.</title>
        <authorList>
            <person name="Xie B.-B."/>
            <person name="Rong J.-C."/>
            <person name="Qin Q.-L."/>
            <person name="Zhang Y.-Z."/>
        </authorList>
    </citation>
    <scope>NUCLEOTIDE SEQUENCE [LARGE SCALE GENOMIC DNA]</scope>
    <source>
        <strain evidence="1 4">IAM 12662</strain>
    </source>
</reference>
<evidence type="ECO:0000313" key="1">
    <source>
        <dbReference type="EMBL" id="MBE0382535.1"/>
    </source>
</evidence>
<dbReference type="InterPro" id="IPR007357">
    <property type="entry name" value="PhrB-like"/>
</dbReference>
<reference evidence="2 3" key="2">
    <citation type="submission" date="2017-11" db="EMBL/GenBank/DDBJ databases">
        <authorList>
            <person name="Han C.G."/>
        </authorList>
    </citation>
    <scope>NUCLEOTIDE SEQUENCE [LARGE SCALE GENOMIC DNA]</scope>
    <source>
        <strain evidence="3">ATCC 43555</strain>
        <strain evidence="2">ATCC43555</strain>
    </source>
</reference>
<evidence type="ECO:0000313" key="2">
    <source>
        <dbReference type="EMBL" id="SOU40321.1"/>
    </source>
</evidence>
<dbReference type="Proteomes" id="UP000238288">
    <property type="component" value="Chromosome PCAR9a"/>
</dbReference>
<dbReference type="Pfam" id="PF04244">
    <property type="entry name" value="DPRP"/>
    <property type="match status" value="1"/>
</dbReference>
<dbReference type="GeneID" id="93662956"/>
<dbReference type="Gene3D" id="3.40.50.620">
    <property type="entry name" value="HUPs"/>
    <property type="match status" value="1"/>
</dbReference>
<dbReference type="Gene3D" id="1.10.10.1710">
    <property type="entry name" value="Deoxyribodipyrimidine photolyase-related"/>
    <property type="match status" value="1"/>
</dbReference>
<evidence type="ECO:0000313" key="4">
    <source>
        <dbReference type="Proteomes" id="UP000615003"/>
    </source>
</evidence>
<dbReference type="GO" id="GO:0003914">
    <property type="term" value="F:DNA (6-4) photolyase activity"/>
    <property type="evidence" value="ECO:0007669"/>
    <property type="project" value="UniProtKB-EC"/>
</dbReference>
<sequence length="518" mass="60612">MTNYKTVRLILGDQLNPSHSWFKHKDNDTLYLIAELKQETNYVKHHIQKLCAFFSAMANFASALKEAGFNVLHLTLDETHGDANLPGLLTRIATQYNCSAIEYQYPDEFRLKQQLNNFKKKSVFNINAVDTEHFLLQFEQINERFTKNKHATMEHFYRAMRKQYNILMDGAKPQGGKWNYDSNNRNKFSKSDLADIPVPKMFDNDVSSIISRLNKHNVSYFGEIKDELLQWPTTRKQAIDCLEYFCKNLLSRFGQFQDAMTDQCNHNTSLYHSRLSFALNAKLLHPLYVIKRVINEYEQNPQQITISQVEGFTRQILGWREYVRAIYWVNMPDYANKNQLDAKQKMPHYFWNGDTKMNCLSHALTQSLETAYAHHIQRLMVIGNFCLLTGINPNEVDNWYLGVYIDAIEWVEMPNTRGMSQFADDGIIATKPYSASGNYINKMSDYCKNCRYDVKQKIGDNACPLNSLYWHFMDKHRDKLQSNPRIGMVYKNWDKQSSNLQTQTLEQAKHHIKNIDSL</sequence>
<dbReference type="InterPro" id="IPR014729">
    <property type="entry name" value="Rossmann-like_a/b/a_fold"/>
</dbReference>
<dbReference type="InterPro" id="IPR052551">
    <property type="entry name" value="UV-DNA_repair_photolyase"/>
</dbReference>
<dbReference type="SUPFAM" id="SSF48173">
    <property type="entry name" value="Cryptochrome/photolyase FAD-binding domain"/>
    <property type="match status" value="1"/>
</dbReference>
<protein>
    <submittedName>
        <fullName evidence="2">(6-4) photolyase</fullName>
        <ecNumber evidence="2">4.1.99.13</ecNumber>
    </submittedName>
    <submittedName>
        <fullName evidence="1">Deoxyribodipyrimidine photolyase-related protein</fullName>
    </submittedName>
</protein>
<dbReference type="EMBL" id="LT965928">
    <property type="protein sequence ID" value="SOU40321.1"/>
    <property type="molecule type" value="Genomic_DNA"/>
</dbReference>
<dbReference type="Proteomes" id="UP000615003">
    <property type="component" value="Unassembled WGS sequence"/>
</dbReference>
<dbReference type="RefSeq" id="WP_104642272.1">
    <property type="nucleotide sequence ID" value="NZ_AQGW01000018.1"/>
</dbReference>
<dbReference type="Gene3D" id="1.10.579.10">
    <property type="entry name" value="DNA Cyclobutane Dipyrimidine Photolyase, subunit A, domain 3"/>
    <property type="match status" value="1"/>
</dbReference>